<dbReference type="AlphaFoldDB" id="A0A0E9T2P4"/>
<accession>A0A0E9T2P4</accession>
<name>A0A0E9T2P4_ANGAN</name>
<dbReference type="EMBL" id="GBXM01061352">
    <property type="protein sequence ID" value="JAH47225.1"/>
    <property type="molecule type" value="Transcribed_RNA"/>
</dbReference>
<reference evidence="1" key="1">
    <citation type="submission" date="2014-11" db="EMBL/GenBank/DDBJ databases">
        <authorList>
            <person name="Amaro Gonzalez C."/>
        </authorList>
    </citation>
    <scope>NUCLEOTIDE SEQUENCE</scope>
</reference>
<organism evidence="1">
    <name type="scientific">Anguilla anguilla</name>
    <name type="common">European freshwater eel</name>
    <name type="synonym">Muraena anguilla</name>
    <dbReference type="NCBI Taxonomy" id="7936"/>
    <lineage>
        <taxon>Eukaryota</taxon>
        <taxon>Metazoa</taxon>
        <taxon>Chordata</taxon>
        <taxon>Craniata</taxon>
        <taxon>Vertebrata</taxon>
        <taxon>Euteleostomi</taxon>
        <taxon>Actinopterygii</taxon>
        <taxon>Neopterygii</taxon>
        <taxon>Teleostei</taxon>
        <taxon>Anguilliformes</taxon>
        <taxon>Anguillidae</taxon>
        <taxon>Anguilla</taxon>
    </lineage>
</organism>
<protein>
    <submittedName>
        <fullName evidence="1">Uncharacterized protein</fullName>
    </submittedName>
</protein>
<sequence>MIPHFHPMIARSDLARLQRYI</sequence>
<evidence type="ECO:0000313" key="1">
    <source>
        <dbReference type="EMBL" id="JAH47225.1"/>
    </source>
</evidence>
<proteinExistence type="predicted"/>
<reference evidence="1" key="2">
    <citation type="journal article" date="2015" name="Fish Shellfish Immunol.">
        <title>Early steps in the European eel (Anguilla anguilla)-Vibrio vulnificus interaction in the gills: Role of the RtxA13 toxin.</title>
        <authorList>
            <person name="Callol A."/>
            <person name="Pajuelo D."/>
            <person name="Ebbesson L."/>
            <person name="Teles M."/>
            <person name="MacKenzie S."/>
            <person name="Amaro C."/>
        </authorList>
    </citation>
    <scope>NUCLEOTIDE SEQUENCE</scope>
</reference>